<organism evidence="1 2">
    <name type="scientific">Ignelater luminosus</name>
    <name type="common">Cucubano</name>
    <name type="synonym">Pyrophorus luminosus</name>
    <dbReference type="NCBI Taxonomy" id="2038154"/>
    <lineage>
        <taxon>Eukaryota</taxon>
        <taxon>Metazoa</taxon>
        <taxon>Ecdysozoa</taxon>
        <taxon>Arthropoda</taxon>
        <taxon>Hexapoda</taxon>
        <taxon>Insecta</taxon>
        <taxon>Pterygota</taxon>
        <taxon>Neoptera</taxon>
        <taxon>Endopterygota</taxon>
        <taxon>Coleoptera</taxon>
        <taxon>Polyphaga</taxon>
        <taxon>Elateriformia</taxon>
        <taxon>Elateroidea</taxon>
        <taxon>Elateridae</taxon>
        <taxon>Agrypninae</taxon>
        <taxon>Pyrophorini</taxon>
        <taxon>Ignelater</taxon>
    </lineage>
</organism>
<dbReference type="OrthoDB" id="6774261at2759"/>
<sequence length="158" mass="18246">PQHQYSVLQENMTIDDANARYVEASAAVFKVNETSNALNLTFKLKVDLPDDSKVHATAFKWINDGYRYRVIQLTKTIKEAIEMETFDLQTLFVQKVRPPMIWPIQKGVAYHGMGWVPDGTKFPSNIPGGRIKMEIDIMFANRTKLCTVNWYLKLTYKK</sequence>
<dbReference type="EMBL" id="VTPC01004809">
    <property type="protein sequence ID" value="KAF2896717.1"/>
    <property type="molecule type" value="Genomic_DNA"/>
</dbReference>
<evidence type="ECO:0000313" key="2">
    <source>
        <dbReference type="Proteomes" id="UP000801492"/>
    </source>
</evidence>
<feature type="non-terminal residue" evidence="1">
    <location>
        <position position="1"/>
    </location>
</feature>
<reference evidence="1" key="1">
    <citation type="submission" date="2019-08" db="EMBL/GenBank/DDBJ databases">
        <title>The genome of the North American firefly Photinus pyralis.</title>
        <authorList>
            <consortium name="Photinus pyralis genome working group"/>
            <person name="Fallon T.R."/>
            <person name="Sander Lower S.E."/>
            <person name="Weng J.-K."/>
        </authorList>
    </citation>
    <scope>NUCLEOTIDE SEQUENCE</scope>
    <source>
        <strain evidence="1">TRF0915ILg1</strain>
        <tissue evidence="1">Whole body</tissue>
    </source>
</reference>
<accession>A0A8K0D472</accession>
<protein>
    <submittedName>
        <fullName evidence="1">Uncharacterized protein</fullName>
    </submittedName>
</protein>
<comment type="caution">
    <text evidence="1">The sequence shown here is derived from an EMBL/GenBank/DDBJ whole genome shotgun (WGS) entry which is preliminary data.</text>
</comment>
<keyword evidence="2" id="KW-1185">Reference proteome</keyword>
<evidence type="ECO:0000313" key="1">
    <source>
        <dbReference type="EMBL" id="KAF2896717.1"/>
    </source>
</evidence>
<gene>
    <name evidence="1" type="ORF">ILUMI_09458</name>
</gene>
<name>A0A8K0D472_IGNLU</name>
<dbReference type="AlphaFoldDB" id="A0A8K0D472"/>
<dbReference type="Proteomes" id="UP000801492">
    <property type="component" value="Unassembled WGS sequence"/>
</dbReference>
<proteinExistence type="predicted"/>